<keyword evidence="2" id="KW-1185">Reference proteome</keyword>
<proteinExistence type="predicted"/>
<dbReference type="CDD" id="cd04793">
    <property type="entry name" value="LanC"/>
    <property type="match status" value="1"/>
</dbReference>
<dbReference type="Proteomes" id="UP001196136">
    <property type="component" value="Unassembled WGS sequence"/>
</dbReference>
<organism evidence="1 2">
    <name type="scientific">Flagellimonas abyssi</name>
    <dbReference type="NCBI Taxonomy" id="2864871"/>
    <lineage>
        <taxon>Bacteria</taxon>
        <taxon>Pseudomonadati</taxon>
        <taxon>Bacteroidota</taxon>
        <taxon>Flavobacteriia</taxon>
        <taxon>Flavobacteriales</taxon>
        <taxon>Flavobacteriaceae</taxon>
        <taxon>Flagellimonas</taxon>
    </lineage>
</organism>
<sequence>MKYTKHFKKTLDDIGEIIVSKYTSQTELGVLAGLSGLAMFQFYYSKYLEDGDSSNIGLEMLSFGIEKINSGYSNPTYSTGITGFGWTIQHLNNSNFIQLDCDELLSPFDEYLYNYMLAEFKIGNYDFLHGALGYAFYFLSRFESTGDVDLKKRYKAYLLESLAYLNDLSIKTDSGLTWESILDIHKRNKGYNLSLSHGISSILNYLARLYHTGIEKKTTLALIQGGVSYITNLENKDINNFALFPSWVEPGEKIDYNGRVAWCYGDLGIGLSLLRVAESISDNQLMNYSLRVLKQTTKRKLPKDTLVNDASICHGSYGNALIYDKLQRKKSDRTFQGSYKFWIEDGIQKATHKDGYCGYKQWYPSQQKWSPELSLLEGIAGIGLVIIDYLSENTTKWDECLMIS</sequence>
<dbReference type="RefSeq" id="WP_220115128.1">
    <property type="nucleotide sequence ID" value="NZ_JAHZSV010000050.1"/>
</dbReference>
<dbReference type="Pfam" id="PF05147">
    <property type="entry name" value="LANC_like"/>
    <property type="match status" value="1"/>
</dbReference>
<gene>
    <name evidence="1" type="ORF">K1F36_18610</name>
</gene>
<evidence type="ECO:0000313" key="2">
    <source>
        <dbReference type="Proteomes" id="UP001196136"/>
    </source>
</evidence>
<dbReference type="EMBL" id="JAHZSV010000050">
    <property type="protein sequence ID" value="MBW8201839.1"/>
    <property type="molecule type" value="Genomic_DNA"/>
</dbReference>
<comment type="caution">
    <text evidence="1">The sequence shown here is derived from an EMBL/GenBank/DDBJ whole genome shotgun (WGS) entry which is preliminary data.</text>
</comment>
<dbReference type="PRINTS" id="PR01955">
    <property type="entry name" value="LANCFRANKIA"/>
</dbReference>
<dbReference type="SMART" id="SM01260">
    <property type="entry name" value="LANC_like"/>
    <property type="match status" value="1"/>
</dbReference>
<dbReference type="InterPro" id="IPR033889">
    <property type="entry name" value="LanC"/>
</dbReference>
<reference evidence="1 2" key="1">
    <citation type="submission" date="2021-08" db="EMBL/GenBank/DDBJ databases">
        <title>Muricauda profundi sp. nov., a marine bacterium isolated from deep seawater of the Mariana Trench.</title>
        <authorList>
            <person name="Wei Y."/>
        </authorList>
    </citation>
    <scope>NUCLEOTIDE SEQUENCE [LARGE SCALE GENOMIC DNA]</scope>
    <source>
        <strain evidence="1 2">W52</strain>
    </source>
</reference>
<name>A0ABS7EW62_9FLAO</name>
<evidence type="ECO:0000313" key="1">
    <source>
        <dbReference type="EMBL" id="MBW8201839.1"/>
    </source>
</evidence>
<dbReference type="PRINTS" id="PR01950">
    <property type="entry name" value="LANCSUPER"/>
</dbReference>
<accession>A0ABS7EW62</accession>
<dbReference type="SUPFAM" id="SSF158745">
    <property type="entry name" value="LanC-like"/>
    <property type="match status" value="1"/>
</dbReference>
<protein>
    <submittedName>
        <fullName evidence="1">Lanthionine synthetase C family protein</fullName>
    </submittedName>
</protein>
<dbReference type="InterPro" id="IPR007822">
    <property type="entry name" value="LANC-like"/>
</dbReference>
<dbReference type="Gene3D" id="1.50.10.20">
    <property type="match status" value="1"/>
</dbReference>